<dbReference type="EMBL" id="BARW01013376">
    <property type="protein sequence ID" value="GAI79252.1"/>
    <property type="molecule type" value="Genomic_DNA"/>
</dbReference>
<protein>
    <submittedName>
        <fullName evidence="1">Uncharacterized protein</fullName>
    </submittedName>
</protein>
<evidence type="ECO:0000313" key="1">
    <source>
        <dbReference type="EMBL" id="GAI79252.1"/>
    </source>
</evidence>
<comment type="caution">
    <text evidence="1">The sequence shown here is derived from an EMBL/GenBank/DDBJ whole genome shotgun (WGS) entry which is preliminary data.</text>
</comment>
<feature type="non-terminal residue" evidence="1">
    <location>
        <position position="1"/>
    </location>
</feature>
<sequence>ERFIRGEEISFSVIVSSQLDLDGFQLKWISNKDGDLGTGLELTLDNLSTGIHVIQVCGYGVCTSISVRIYEDLWQLYQSPPAEGEIERILNDFSFNLIDGDESDEKWDAYAPVFDQNSTDPSFLVAISKIDILRHQRFSAPVPFTNGQTI</sequence>
<reference evidence="1" key="1">
    <citation type="journal article" date="2014" name="Front. Microbiol.">
        <title>High frequency of phylogenetically diverse reductive dehalogenase-homologous genes in deep subseafloor sedimentary metagenomes.</title>
        <authorList>
            <person name="Kawai M."/>
            <person name="Futagami T."/>
            <person name="Toyoda A."/>
            <person name="Takaki Y."/>
            <person name="Nishi S."/>
            <person name="Hori S."/>
            <person name="Arai W."/>
            <person name="Tsubouchi T."/>
            <person name="Morono Y."/>
            <person name="Uchiyama I."/>
            <person name="Ito T."/>
            <person name="Fujiyama A."/>
            <person name="Inagaki F."/>
            <person name="Takami H."/>
        </authorList>
    </citation>
    <scope>NUCLEOTIDE SEQUENCE</scope>
    <source>
        <strain evidence="1">Expedition CK06-06</strain>
    </source>
</reference>
<dbReference type="AlphaFoldDB" id="X1REU2"/>
<organism evidence="1">
    <name type="scientific">marine sediment metagenome</name>
    <dbReference type="NCBI Taxonomy" id="412755"/>
    <lineage>
        <taxon>unclassified sequences</taxon>
        <taxon>metagenomes</taxon>
        <taxon>ecological metagenomes</taxon>
    </lineage>
</organism>
<name>X1REU2_9ZZZZ</name>
<gene>
    <name evidence="1" type="ORF">S12H4_24567</name>
</gene>
<proteinExistence type="predicted"/>
<feature type="non-terminal residue" evidence="1">
    <location>
        <position position="150"/>
    </location>
</feature>
<accession>X1REU2</accession>